<feature type="compositionally biased region" description="Basic residues" evidence="1">
    <location>
        <begin position="393"/>
        <end position="412"/>
    </location>
</feature>
<dbReference type="GO" id="GO:0008083">
    <property type="term" value="F:growth factor activity"/>
    <property type="evidence" value="ECO:0007669"/>
    <property type="project" value="TreeGrafter"/>
</dbReference>
<dbReference type="Gene3D" id="2.10.90.10">
    <property type="entry name" value="Cystine-knot cytokines"/>
    <property type="match status" value="1"/>
</dbReference>
<comment type="caution">
    <text evidence="2">The sequence shown here is derived from an EMBL/GenBank/DDBJ whole genome shotgun (WGS) entry which is preliminary data.</text>
</comment>
<feature type="region of interest" description="Disordered" evidence="1">
    <location>
        <begin position="344"/>
        <end position="365"/>
    </location>
</feature>
<name>A0A834JYZ4_VESVU</name>
<accession>A0A834JYZ4</accession>
<dbReference type="InterPro" id="IPR029034">
    <property type="entry name" value="Cystine-knot_cytokine"/>
</dbReference>
<dbReference type="AlphaFoldDB" id="A0A834JYZ4"/>
<reference evidence="2" key="1">
    <citation type="journal article" date="2020" name="G3 (Bethesda)">
        <title>High-Quality Assemblies for Three Invasive Social Wasps from the &lt;i&gt;Vespula&lt;/i&gt; Genus.</title>
        <authorList>
            <person name="Harrop T.W.R."/>
            <person name="Guhlin J."/>
            <person name="McLaughlin G.M."/>
            <person name="Permina E."/>
            <person name="Stockwell P."/>
            <person name="Gilligan J."/>
            <person name="Le Lec M.F."/>
            <person name="Gruber M.A.M."/>
            <person name="Quinn O."/>
            <person name="Lovegrove M."/>
            <person name="Duncan E.J."/>
            <person name="Remnant E.J."/>
            <person name="Van Eeckhoven J."/>
            <person name="Graham B."/>
            <person name="Knapp R.A."/>
            <person name="Langford K.W."/>
            <person name="Kronenberg Z."/>
            <person name="Press M.O."/>
            <person name="Eacker S.M."/>
            <person name="Wilson-Rankin E.E."/>
            <person name="Purcell J."/>
            <person name="Lester P.J."/>
            <person name="Dearden P.K."/>
        </authorList>
    </citation>
    <scope>NUCLEOTIDE SEQUENCE</scope>
    <source>
        <strain evidence="2">Marl-1</strain>
    </source>
</reference>
<dbReference type="PANTHER" id="PTHR23199:SF12">
    <property type="entry name" value="NEUROTROPHIN 1-RELATED"/>
    <property type="match status" value="1"/>
</dbReference>
<evidence type="ECO:0000313" key="3">
    <source>
        <dbReference type="Proteomes" id="UP000614350"/>
    </source>
</evidence>
<evidence type="ECO:0008006" key="4">
    <source>
        <dbReference type="Google" id="ProtNLM"/>
    </source>
</evidence>
<dbReference type="GO" id="GO:0021556">
    <property type="term" value="P:central nervous system formation"/>
    <property type="evidence" value="ECO:0007669"/>
    <property type="project" value="TreeGrafter"/>
</dbReference>
<sequence>MLLSIRFSLVIYAELELAHLSPFHANSKSPRAELSQRAKRSVLRPKNDEIGAVVMSRPNRHGGSREIDVEEPGETDYRPAILGFRTDLEPTASPLAWPATMRIEALSALVAAGYNEHKLPPVESIISILSSCLIRLAGVALQTLERTFTDRAALDSCRLSWALHCLLFHEEKSSLSKALVLRIATLPFERNGVISLQQVVWLTAVLCPRLAAANLTLSFSSRRSREHPFRGHISRWTVPLEDTNKRMTYREMQMVLRQEGGEDGLAVDCCPTIEEMVEPVGGRNRQDMYVELYRDGENAQRFFEYSCRPDVLDKPCRFVDRKLSNQSRCVQKFSYTYAIVENPGTKGGNEEHRRHHHREHRFPTFPGNTVSGSTWTLDYIRVRSGCSCEIMPKPKKKKPMATKARKAKSKLRQQRDQDSDFET</sequence>
<dbReference type="GO" id="GO:0005576">
    <property type="term" value="C:extracellular region"/>
    <property type="evidence" value="ECO:0007669"/>
    <property type="project" value="TreeGrafter"/>
</dbReference>
<protein>
    <recommendedName>
        <fullName evidence="4">Spaetzle domain-containing protein</fullName>
    </recommendedName>
</protein>
<keyword evidence="3" id="KW-1185">Reference proteome</keyword>
<organism evidence="2 3">
    <name type="scientific">Vespula vulgaris</name>
    <name type="common">Yellow jacket</name>
    <name type="synonym">Wasp</name>
    <dbReference type="NCBI Taxonomy" id="7454"/>
    <lineage>
        <taxon>Eukaryota</taxon>
        <taxon>Metazoa</taxon>
        <taxon>Ecdysozoa</taxon>
        <taxon>Arthropoda</taxon>
        <taxon>Hexapoda</taxon>
        <taxon>Insecta</taxon>
        <taxon>Pterygota</taxon>
        <taxon>Neoptera</taxon>
        <taxon>Endopterygota</taxon>
        <taxon>Hymenoptera</taxon>
        <taxon>Apocrita</taxon>
        <taxon>Aculeata</taxon>
        <taxon>Vespoidea</taxon>
        <taxon>Vespidae</taxon>
        <taxon>Vespinae</taxon>
        <taxon>Vespula</taxon>
    </lineage>
</organism>
<proteinExistence type="predicted"/>
<feature type="compositionally biased region" description="Basic and acidic residues" evidence="1">
    <location>
        <begin position="413"/>
        <end position="423"/>
    </location>
</feature>
<gene>
    <name evidence="2" type="ORF">HZH66_007592</name>
</gene>
<evidence type="ECO:0000256" key="1">
    <source>
        <dbReference type="SAM" id="MobiDB-lite"/>
    </source>
</evidence>
<evidence type="ECO:0000313" key="2">
    <source>
        <dbReference type="EMBL" id="KAF7396730.1"/>
    </source>
</evidence>
<dbReference type="InterPro" id="IPR052444">
    <property type="entry name" value="Spz/Toll_ligand-like"/>
</dbReference>
<dbReference type="PANTHER" id="PTHR23199">
    <property type="entry name" value="NEUROTROPHIN 1-RELATED"/>
    <property type="match status" value="1"/>
</dbReference>
<dbReference type="GO" id="GO:0045087">
    <property type="term" value="P:innate immune response"/>
    <property type="evidence" value="ECO:0007669"/>
    <property type="project" value="TreeGrafter"/>
</dbReference>
<dbReference type="EMBL" id="JACSEA010000007">
    <property type="protein sequence ID" value="KAF7396730.1"/>
    <property type="molecule type" value="Genomic_DNA"/>
</dbReference>
<dbReference type="Proteomes" id="UP000614350">
    <property type="component" value="Unassembled WGS sequence"/>
</dbReference>
<dbReference type="GO" id="GO:0005121">
    <property type="term" value="F:Toll binding"/>
    <property type="evidence" value="ECO:0007669"/>
    <property type="project" value="TreeGrafter"/>
</dbReference>
<dbReference type="SUPFAM" id="SSF57501">
    <property type="entry name" value="Cystine-knot cytokines"/>
    <property type="match status" value="1"/>
</dbReference>
<feature type="region of interest" description="Disordered" evidence="1">
    <location>
        <begin position="391"/>
        <end position="423"/>
    </location>
</feature>